<dbReference type="Proteomes" id="UP000249169">
    <property type="component" value="Unassembled WGS sequence"/>
</dbReference>
<comment type="caution">
    <text evidence="1">The sequence shown here is derived from an EMBL/GenBank/DDBJ whole genome shotgun (WGS) entry which is preliminary data.</text>
</comment>
<organism evidence="1 2">
    <name type="scientific">Lujinxingia litoralis</name>
    <dbReference type="NCBI Taxonomy" id="2211119"/>
    <lineage>
        <taxon>Bacteria</taxon>
        <taxon>Deltaproteobacteria</taxon>
        <taxon>Bradymonadales</taxon>
        <taxon>Lujinxingiaceae</taxon>
        <taxon>Lujinxingia</taxon>
    </lineage>
</organism>
<evidence type="ECO:0000313" key="2">
    <source>
        <dbReference type="Proteomes" id="UP000249169"/>
    </source>
</evidence>
<name>A0A328CB89_9DELT</name>
<evidence type="ECO:0000313" key="1">
    <source>
        <dbReference type="EMBL" id="RAL23749.1"/>
    </source>
</evidence>
<reference evidence="1 2" key="1">
    <citation type="submission" date="2018-05" db="EMBL/GenBank/DDBJ databases">
        <title>Lujinxingia marina gen. nov. sp. nov., a new facultative anaerobic member of the class Deltaproteobacteria, and proposal of Lujinxingaceae fam. nov.</title>
        <authorList>
            <person name="Li C.-M."/>
        </authorList>
    </citation>
    <scope>NUCLEOTIDE SEQUENCE [LARGE SCALE GENOMIC DNA]</scope>
    <source>
        <strain evidence="1 2">B210</strain>
    </source>
</reference>
<dbReference type="AlphaFoldDB" id="A0A328CB89"/>
<gene>
    <name evidence="1" type="ORF">DL240_06225</name>
</gene>
<keyword evidence="2" id="KW-1185">Reference proteome</keyword>
<sequence length="592" mass="64611">MMAVICGPEIGRVSPAAAFEVRVRGHASLELEATGAGTTLGVRGRLVDDVGAGLVQRRVDLVVRDERLIEVERARVYTDFNGGFSWSTERAPGVYSVEAGHAGSEHLSVASARASARLVPEEVELRVQAPAFVLGGAPAPVELQASSGGIGVATYVSVYRAREAVAAVELDAYGRGTIELAPFLKQGDNRFDFVVEPSPYRDEVHQSRSVRRGDSVAVTGQVEQVFLRLQRGVEIGIEVSDERGGVPDLRVVWEVRHDGEVVRELEGMTDAAGRARGFVEVAGADEGRWEVSAEVFPDAGAPLSWPGERWDVKPAPWERPVRGLAVLAAVLALLWFGRGALLSFVRRARQIITGFRAREASRGGEEGFRAELDRGHEQVCLDRLPEVSDALASEERRVVVELWDRWRERPVAEGVVRVEGPEGVEESVRGGPQGRCSVSRPSVGQVTLMAQAPGFVLASARLDASSPARVRLSMTPVPLKIRELYRWLIQRAHGDDLWGTLTPAQIAGALSRHMGPQHAAGQGWQQELERWRELAPQERPNALLRVLTAAVEETNFSGHHYDVEVWHRVREVVLELDRLGVEPVAGAVGQAE</sequence>
<protein>
    <submittedName>
        <fullName evidence="1">Uncharacterized protein</fullName>
    </submittedName>
</protein>
<proteinExistence type="predicted"/>
<accession>A0A328CB89</accession>
<dbReference type="EMBL" id="QHKO01000002">
    <property type="protein sequence ID" value="RAL23749.1"/>
    <property type="molecule type" value="Genomic_DNA"/>
</dbReference>